<dbReference type="EMBL" id="ATNM01000114">
    <property type="protein sequence ID" value="EPR67770.1"/>
    <property type="molecule type" value="Genomic_DNA"/>
</dbReference>
<comment type="caution">
    <text evidence="1">The sequence shown here is derived from an EMBL/GenBank/DDBJ whole genome shotgun (WGS) entry which is preliminary data.</text>
</comment>
<evidence type="ECO:0000313" key="1">
    <source>
        <dbReference type="EMBL" id="EPR67770.1"/>
    </source>
</evidence>
<organism evidence="1 2">
    <name type="scientific">Cyclobacterium qasimii M12-11B</name>
    <dbReference type="NCBI Taxonomy" id="641524"/>
    <lineage>
        <taxon>Bacteria</taxon>
        <taxon>Pseudomonadati</taxon>
        <taxon>Bacteroidota</taxon>
        <taxon>Cytophagia</taxon>
        <taxon>Cytophagales</taxon>
        <taxon>Cyclobacteriaceae</taxon>
        <taxon>Cyclobacterium</taxon>
    </lineage>
</organism>
<name>S7VC26_9BACT</name>
<gene>
    <name evidence="1" type="ORF">ADICYQ_3196</name>
</gene>
<evidence type="ECO:0000313" key="2">
    <source>
        <dbReference type="Proteomes" id="UP000014974"/>
    </source>
</evidence>
<dbReference type="AlphaFoldDB" id="S7VC26"/>
<dbReference type="STRING" id="641524.ADICYQ_3196"/>
<protein>
    <submittedName>
        <fullName evidence="1">Uncharacterized protein</fullName>
    </submittedName>
</protein>
<reference evidence="1 2" key="1">
    <citation type="journal article" date="2013" name="Genome Announc.">
        <title>Draft Genome Sequence of Cyclobacterium qasimii Strain M12-11BT, Isolated from Arctic Marine Sediment.</title>
        <authorList>
            <person name="Shivaji S."/>
            <person name="Ara S."/>
            <person name="Singh A."/>
            <person name="Kumar Pinnaka A."/>
        </authorList>
    </citation>
    <scope>NUCLEOTIDE SEQUENCE [LARGE SCALE GENOMIC DNA]</scope>
    <source>
        <strain evidence="1 2">M12-11B</strain>
    </source>
</reference>
<sequence>MGKALIKMYPNASTEEQIAILQTLSARPRYGNLLLDEIKAGNIVKKKFRLPWPGSFTG</sequence>
<accession>S7VC26</accession>
<dbReference type="eggNOG" id="COG1413">
    <property type="taxonomic scope" value="Bacteria"/>
</dbReference>
<dbReference type="Proteomes" id="UP000014974">
    <property type="component" value="Unassembled WGS sequence"/>
</dbReference>
<proteinExistence type="predicted"/>